<dbReference type="PROSITE" id="PS51171">
    <property type="entry name" value="PREPHENATE_DEHYDR_3"/>
    <property type="match status" value="1"/>
</dbReference>
<dbReference type="Proteomes" id="UP000275078">
    <property type="component" value="Unassembled WGS sequence"/>
</dbReference>
<dbReference type="UniPathway" id="UPA00121">
    <property type="reaction ID" value="UER00345"/>
</dbReference>
<dbReference type="InterPro" id="IPR001086">
    <property type="entry name" value="Preph_deHydtase"/>
</dbReference>
<dbReference type="InterPro" id="IPR008242">
    <property type="entry name" value="Chor_mutase/pphenate_deHydtase"/>
</dbReference>
<dbReference type="SUPFAM" id="SSF55021">
    <property type="entry name" value="ACT-like"/>
    <property type="match status" value="1"/>
</dbReference>
<evidence type="ECO:0000256" key="4">
    <source>
        <dbReference type="ARBA" id="ARBA00023141"/>
    </source>
</evidence>
<dbReference type="OrthoDB" id="983542at2759"/>
<feature type="domain" description="ACT" evidence="9">
    <location>
        <begin position="210"/>
        <end position="287"/>
    </location>
</feature>
<dbReference type="Pfam" id="PF00800">
    <property type="entry name" value="PDT"/>
    <property type="match status" value="1"/>
</dbReference>
<comment type="catalytic activity">
    <reaction evidence="7">
        <text>prephenate + H(+) = 3-phenylpyruvate + CO2 + H2O</text>
        <dbReference type="Rhea" id="RHEA:21648"/>
        <dbReference type="ChEBI" id="CHEBI:15377"/>
        <dbReference type="ChEBI" id="CHEBI:15378"/>
        <dbReference type="ChEBI" id="CHEBI:16526"/>
        <dbReference type="ChEBI" id="CHEBI:18005"/>
        <dbReference type="ChEBI" id="CHEBI:29934"/>
        <dbReference type="EC" id="4.2.1.51"/>
    </reaction>
</comment>
<dbReference type="NCBIfam" id="NF008865">
    <property type="entry name" value="PRK11898.1"/>
    <property type="match status" value="1"/>
</dbReference>
<dbReference type="InterPro" id="IPR045865">
    <property type="entry name" value="ACT-like_dom_sf"/>
</dbReference>
<keyword evidence="5" id="KW-0584">Phenylalanine biosynthesis</keyword>
<dbReference type="AlphaFoldDB" id="A0A3N4IQM0"/>
<dbReference type="InterPro" id="IPR002912">
    <property type="entry name" value="ACT_dom"/>
</dbReference>
<evidence type="ECO:0000313" key="11">
    <source>
        <dbReference type="Proteomes" id="UP000275078"/>
    </source>
</evidence>
<dbReference type="CDD" id="cd13532">
    <property type="entry name" value="PBP2_PDT_like"/>
    <property type="match status" value="1"/>
</dbReference>
<gene>
    <name evidence="10" type="ORF">BJ508DRAFT_52341</name>
</gene>
<sequence length="293" mass="32378">MGAQKKIPVAFLGPKSSYSYQAAINTFPTDSYDLIPHTTFGEIFHAVQTSTVAHALVPFENSTNGSIIPVLDLFCDRASTNNAIHVTQEVYLPVHHQFCSFAKTREEVKRIYSHPQAFGQCEIFLQGQYKGVERIDCSSTSRAVEIVAEEAKKGDFGGAAIGAEMAAGIHGVPVMSKDIEDDVSNTTRFLVISSPDVERSVRTGDDKTYLRFSIDHQKPGALCDALQAFKKQGLNLTSINSRPSRKEGRPWNYIFLVEFQGHEDGEGVRDCLADVEKVAWDVKVLGSFSNKRQ</sequence>
<dbReference type="GO" id="GO:0009094">
    <property type="term" value="P:L-phenylalanine biosynthetic process"/>
    <property type="evidence" value="ECO:0007669"/>
    <property type="project" value="UniProtKB-UniPathway"/>
</dbReference>
<organism evidence="10 11">
    <name type="scientific">Ascobolus immersus RN42</name>
    <dbReference type="NCBI Taxonomy" id="1160509"/>
    <lineage>
        <taxon>Eukaryota</taxon>
        <taxon>Fungi</taxon>
        <taxon>Dikarya</taxon>
        <taxon>Ascomycota</taxon>
        <taxon>Pezizomycotina</taxon>
        <taxon>Pezizomycetes</taxon>
        <taxon>Pezizales</taxon>
        <taxon>Ascobolaceae</taxon>
        <taxon>Ascobolus</taxon>
    </lineage>
</organism>
<dbReference type="CDD" id="cd04905">
    <property type="entry name" value="ACT_CM-PDT"/>
    <property type="match status" value="1"/>
</dbReference>
<dbReference type="EC" id="4.2.1.51" evidence="2"/>
<name>A0A3N4IQM0_ASCIM</name>
<dbReference type="Gene3D" id="3.40.190.10">
    <property type="entry name" value="Periplasmic binding protein-like II"/>
    <property type="match status" value="2"/>
</dbReference>
<proteinExistence type="predicted"/>
<keyword evidence="4" id="KW-0057">Aromatic amino acid biosynthesis</keyword>
<reference evidence="10 11" key="1">
    <citation type="journal article" date="2018" name="Nat. Ecol. Evol.">
        <title>Pezizomycetes genomes reveal the molecular basis of ectomycorrhizal truffle lifestyle.</title>
        <authorList>
            <person name="Murat C."/>
            <person name="Payen T."/>
            <person name="Noel B."/>
            <person name="Kuo A."/>
            <person name="Morin E."/>
            <person name="Chen J."/>
            <person name="Kohler A."/>
            <person name="Krizsan K."/>
            <person name="Balestrini R."/>
            <person name="Da Silva C."/>
            <person name="Montanini B."/>
            <person name="Hainaut M."/>
            <person name="Levati E."/>
            <person name="Barry K.W."/>
            <person name="Belfiori B."/>
            <person name="Cichocki N."/>
            <person name="Clum A."/>
            <person name="Dockter R.B."/>
            <person name="Fauchery L."/>
            <person name="Guy J."/>
            <person name="Iotti M."/>
            <person name="Le Tacon F."/>
            <person name="Lindquist E.A."/>
            <person name="Lipzen A."/>
            <person name="Malagnac F."/>
            <person name="Mello A."/>
            <person name="Molinier V."/>
            <person name="Miyauchi S."/>
            <person name="Poulain J."/>
            <person name="Riccioni C."/>
            <person name="Rubini A."/>
            <person name="Sitrit Y."/>
            <person name="Splivallo R."/>
            <person name="Traeger S."/>
            <person name="Wang M."/>
            <person name="Zifcakova L."/>
            <person name="Wipf D."/>
            <person name="Zambonelli A."/>
            <person name="Paolocci F."/>
            <person name="Nowrousian M."/>
            <person name="Ottonello S."/>
            <person name="Baldrian P."/>
            <person name="Spatafora J.W."/>
            <person name="Henrissat B."/>
            <person name="Nagy L.G."/>
            <person name="Aury J.M."/>
            <person name="Wincker P."/>
            <person name="Grigoriev I.V."/>
            <person name="Bonfante P."/>
            <person name="Martin F.M."/>
        </authorList>
    </citation>
    <scope>NUCLEOTIDE SEQUENCE [LARGE SCALE GENOMIC DNA]</scope>
    <source>
        <strain evidence="10 11">RN42</strain>
    </source>
</reference>
<feature type="domain" description="Prephenate dehydratase" evidence="8">
    <location>
        <begin position="8"/>
        <end position="194"/>
    </location>
</feature>
<keyword evidence="11" id="KW-1185">Reference proteome</keyword>
<evidence type="ECO:0000256" key="6">
    <source>
        <dbReference type="ARBA" id="ARBA00023239"/>
    </source>
</evidence>
<dbReference type="FunFam" id="3.40.190.10:FF:000034">
    <property type="entry name" value="Chorismate mutase/prephenate dehydratase"/>
    <property type="match status" value="1"/>
</dbReference>
<evidence type="ECO:0000313" key="10">
    <source>
        <dbReference type="EMBL" id="RPA83884.1"/>
    </source>
</evidence>
<keyword evidence="6" id="KW-0456">Lyase</keyword>
<evidence type="ECO:0000256" key="2">
    <source>
        <dbReference type="ARBA" id="ARBA00013147"/>
    </source>
</evidence>
<dbReference type="PANTHER" id="PTHR21022">
    <property type="entry name" value="PREPHENATE DEHYDRATASE P PROTEIN"/>
    <property type="match status" value="1"/>
</dbReference>
<evidence type="ECO:0000259" key="8">
    <source>
        <dbReference type="PROSITE" id="PS51171"/>
    </source>
</evidence>
<dbReference type="Gene3D" id="3.30.70.260">
    <property type="match status" value="1"/>
</dbReference>
<dbReference type="PANTHER" id="PTHR21022:SF19">
    <property type="entry name" value="PREPHENATE DEHYDRATASE-RELATED"/>
    <property type="match status" value="1"/>
</dbReference>
<dbReference type="EMBL" id="ML119662">
    <property type="protein sequence ID" value="RPA83884.1"/>
    <property type="molecule type" value="Genomic_DNA"/>
</dbReference>
<dbReference type="GO" id="GO:0005737">
    <property type="term" value="C:cytoplasm"/>
    <property type="evidence" value="ECO:0007669"/>
    <property type="project" value="TreeGrafter"/>
</dbReference>
<evidence type="ECO:0000256" key="7">
    <source>
        <dbReference type="ARBA" id="ARBA00047848"/>
    </source>
</evidence>
<keyword evidence="3" id="KW-0028">Amino-acid biosynthesis</keyword>
<accession>A0A3N4IQM0</accession>
<dbReference type="STRING" id="1160509.A0A3N4IQM0"/>
<dbReference type="PIRSF" id="PIRSF001500">
    <property type="entry name" value="Chor_mut_pdt_Ppr"/>
    <property type="match status" value="1"/>
</dbReference>
<dbReference type="Pfam" id="PF01842">
    <property type="entry name" value="ACT"/>
    <property type="match status" value="1"/>
</dbReference>
<dbReference type="SUPFAM" id="SSF53850">
    <property type="entry name" value="Periplasmic binding protein-like II"/>
    <property type="match status" value="1"/>
</dbReference>
<dbReference type="GO" id="GO:0004664">
    <property type="term" value="F:prephenate dehydratase activity"/>
    <property type="evidence" value="ECO:0007669"/>
    <property type="project" value="UniProtKB-EC"/>
</dbReference>
<comment type="pathway">
    <text evidence="1">Amino-acid biosynthesis; L-phenylalanine biosynthesis; phenylpyruvate from prephenate: step 1/1.</text>
</comment>
<evidence type="ECO:0000256" key="5">
    <source>
        <dbReference type="ARBA" id="ARBA00023222"/>
    </source>
</evidence>
<evidence type="ECO:0000256" key="1">
    <source>
        <dbReference type="ARBA" id="ARBA00004741"/>
    </source>
</evidence>
<protein>
    <recommendedName>
        <fullName evidence="2">prephenate dehydratase</fullName>
        <ecNumber evidence="2">4.2.1.51</ecNumber>
    </recommendedName>
</protein>
<evidence type="ECO:0000259" key="9">
    <source>
        <dbReference type="PROSITE" id="PS51671"/>
    </source>
</evidence>
<evidence type="ECO:0000256" key="3">
    <source>
        <dbReference type="ARBA" id="ARBA00022605"/>
    </source>
</evidence>
<dbReference type="PROSITE" id="PS51671">
    <property type="entry name" value="ACT"/>
    <property type="match status" value="1"/>
</dbReference>